<proteinExistence type="predicted"/>
<evidence type="ECO:0000313" key="1">
    <source>
        <dbReference type="EMBL" id="MCY1582144.1"/>
    </source>
</evidence>
<evidence type="ECO:0000313" key="2">
    <source>
        <dbReference type="Proteomes" id="UP001072952"/>
    </source>
</evidence>
<evidence type="ECO:0008006" key="3">
    <source>
        <dbReference type="Google" id="ProtNLM"/>
    </source>
</evidence>
<gene>
    <name evidence="1" type="ORF">NW133_01085</name>
</gene>
<organism evidence="1 2">
    <name type="scientific">Staphylococcus pettenkoferi</name>
    <dbReference type="NCBI Taxonomy" id="170573"/>
    <lineage>
        <taxon>Bacteria</taxon>
        <taxon>Bacillati</taxon>
        <taxon>Bacillota</taxon>
        <taxon>Bacilli</taxon>
        <taxon>Bacillales</taxon>
        <taxon>Staphylococcaceae</taxon>
        <taxon>Staphylococcus</taxon>
    </lineage>
</organism>
<dbReference type="Proteomes" id="UP001072952">
    <property type="component" value="Unassembled WGS sequence"/>
</dbReference>
<sequence>MNMKVRENDILDYLSLKRPDHTFRSGRMLVGQRGQHNLEVYYFDDDLLAITEVGFKDFEIKNADILDYSQLKRVTLKKGFFFRKMLVESKDNGSIQYKTSRTLLTDFNNKNFDAFIKGEKERVIYEDGQFV</sequence>
<comment type="caution">
    <text evidence="1">The sequence shown here is derived from an EMBL/GenBank/DDBJ whole genome shotgun (WGS) entry which is preliminary data.</text>
</comment>
<protein>
    <recommendedName>
        <fullName evidence="3">YokE-like PH domain-containing protein</fullName>
    </recommendedName>
</protein>
<accession>A0ABT4BJ41</accession>
<dbReference type="RefSeq" id="WP_049410001.1">
    <property type="nucleotide sequence ID" value="NZ_JAGSWR010000003.1"/>
</dbReference>
<dbReference type="EMBL" id="JANSLD010000003">
    <property type="protein sequence ID" value="MCY1582144.1"/>
    <property type="molecule type" value="Genomic_DNA"/>
</dbReference>
<reference evidence="1" key="2">
    <citation type="submission" date="2022-08" db="EMBL/GenBank/DDBJ databases">
        <authorList>
            <person name="Magnan C."/>
        </authorList>
    </citation>
    <scope>NUCLEOTIDE SEQUENCE</scope>
    <source>
        <strain evidence="1">NSP012P</strain>
    </source>
</reference>
<keyword evidence="2" id="KW-1185">Reference proteome</keyword>
<reference evidence="1" key="1">
    <citation type="journal article" date="2022" name="Int. J. Mol. Sci.">
        <title>Phenotypic and Genotypic Virulence Characterisation of Staphylococcus pettenkoferi Strains Isolated from Human Bloodstream and Diabetic Foot Infections.</title>
        <authorList>
            <person name="Magnan C."/>
            <person name="Ahmad-Mansour N."/>
            <person name="Pouget C."/>
            <person name="Morsli M."/>
            <person name="Huc-Brandt S."/>
            <person name="Pantel A."/>
            <person name="Dunyach-Remy C."/>
            <person name="Sotto A."/>
            <person name="Molle V."/>
            <person name="Lavigne J.-P."/>
        </authorList>
    </citation>
    <scope>NUCLEOTIDE SEQUENCE</scope>
    <source>
        <strain evidence="1">NSP012P</strain>
    </source>
</reference>
<name>A0ABT4BJ41_9STAP</name>